<evidence type="ECO:0000313" key="2">
    <source>
        <dbReference type="EMBL" id="SFF02979.1"/>
    </source>
</evidence>
<name>A0A1I2FDL0_9RHOB</name>
<dbReference type="OrthoDB" id="7444491at2"/>
<dbReference type="Proteomes" id="UP000198977">
    <property type="component" value="Unassembled WGS sequence"/>
</dbReference>
<dbReference type="RefSeq" id="WP_143092476.1">
    <property type="nucleotide sequence ID" value="NZ_FOMW01000015.1"/>
</dbReference>
<proteinExistence type="predicted"/>
<dbReference type="AlphaFoldDB" id="A0A1I2FDL0"/>
<accession>A0A1I2FDL0</accession>
<sequence length="405" mass="44944">MKPIRKLSGCVTLLSCLFYPLAAAAQTLPNGNYDTTDFGVINIECISSEMCFGTYENRQSYLYLNSRDNSQNFTGYWVESESSKPCAVTHQFPNLQSNAWGNVNVTFNLSANSLSGFWGYCKDHPNKTLDGTRAQMHTAQDTTSVDLASIAQFLVGSWLPSPDSSARRNDSYTFNPDGTFVISDGSSNSPIGNWTLNSAGQMVMDGRVDEPLTIEIVGQDIKMGGDQYTQEPFNGLSYDGQSVLGDVQTEGVFQPKWPSDGTTPMVGNYELSFIVLGPVDSFRPSTADASSKPIYVEFWNTTETTTTDVDGREVRKDIMGFWPTEYEVSPDSLSFHGYHPQWGDIYFDARFDSTRVQTQYNYERGGGDSSGFGKPAKADEPLIYGDMLVRGHIFRDVALFIGWFE</sequence>
<feature type="chain" id="PRO_5011715930" evidence="1">
    <location>
        <begin position="25"/>
        <end position="405"/>
    </location>
</feature>
<gene>
    <name evidence="2" type="ORF">SAMN04488523_11559</name>
</gene>
<evidence type="ECO:0000256" key="1">
    <source>
        <dbReference type="SAM" id="SignalP"/>
    </source>
</evidence>
<feature type="signal peptide" evidence="1">
    <location>
        <begin position="1"/>
        <end position="24"/>
    </location>
</feature>
<keyword evidence="1" id="KW-0732">Signal</keyword>
<dbReference type="STRING" id="74348.SAMN04488523_11559"/>
<reference evidence="2 3" key="1">
    <citation type="submission" date="2016-10" db="EMBL/GenBank/DDBJ databases">
        <authorList>
            <person name="de Groot N.N."/>
        </authorList>
    </citation>
    <scope>NUCLEOTIDE SEQUENCE [LARGE SCALE GENOMIC DNA]</scope>
    <source>
        <strain evidence="2 3">DSM 11443</strain>
    </source>
</reference>
<organism evidence="2 3">
    <name type="scientific">Sulfitobacter brevis</name>
    <dbReference type="NCBI Taxonomy" id="74348"/>
    <lineage>
        <taxon>Bacteria</taxon>
        <taxon>Pseudomonadati</taxon>
        <taxon>Pseudomonadota</taxon>
        <taxon>Alphaproteobacteria</taxon>
        <taxon>Rhodobacterales</taxon>
        <taxon>Roseobacteraceae</taxon>
        <taxon>Sulfitobacter</taxon>
    </lineage>
</organism>
<keyword evidence="3" id="KW-1185">Reference proteome</keyword>
<protein>
    <submittedName>
        <fullName evidence="2">Uncharacterized protein</fullName>
    </submittedName>
</protein>
<dbReference type="EMBL" id="FOMW01000015">
    <property type="protein sequence ID" value="SFF02979.1"/>
    <property type="molecule type" value="Genomic_DNA"/>
</dbReference>
<evidence type="ECO:0000313" key="3">
    <source>
        <dbReference type="Proteomes" id="UP000198977"/>
    </source>
</evidence>